<comment type="subcellular location">
    <subcellularLocation>
        <location evidence="1">Nucleus</location>
    </subcellularLocation>
</comment>
<evidence type="ECO:0000259" key="7">
    <source>
        <dbReference type="Pfam" id="PF00319"/>
    </source>
</evidence>
<feature type="region of interest" description="Disordered" evidence="6">
    <location>
        <begin position="88"/>
        <end position="135"/>
    </location>
</feature>
<evidence type="ECO:0000313" key="9">
    <source>
        <dbReference type="Proteomes" id="UP001303115"/>
    </source>
</evidence>
<keyword evidence="9" id="KW-1185">Reference proteome</keyword>
<sequence>MNASMQASFEQQRAAKARHARSRRRMKTLFKKAFELSSEDDTEVYLVAFRRGRFHEFNSMPNGANRVLFPPAPSVVSRQFPTTVISPATLGKIGGGHKEEHGRRVPGDEGREECTAGDWDEPSIDEQAPSPHQLV</sequence>
<evidence type="ECO:0000256" key="1">
    <source>
        <dbReference type="ARBA" id="ARBA00004123"/>
    </source>
</evidence>
<dbReference type="GO" id="GO:0046983">
    <property type="term" value="F:protein dimerization activity"/>
    <property type="evidence" value="ECO:0007669"/>
    <property type="project" value="InterPro"/>
</dbReference>
<feature type="compositionally biased region" description="Basic and acidic residues" evidence="6">
    <location>
        <begin position="96"/>
        <end position="114"/>
    </location>
</feature>
<dbReference type="EMBL" id="MU854472">
    <property type="protein sequence ID" value="KAK4034605.1"/>
    <property type="molecule type" value="Genomic_DNA"/>
</dbReference>
<keyword evidence="3" id="KW-0238">DNA-binding</keyword>
<dbReference type="GO" id="GO:0005634">
    <property type="term" value="C:nucleus"/>
    <property type="evidence" value="ECO:0007669"/>
    <property type="project" value="UniProtKB-SubCell"/>
</dbReference>
<dbReference type="InterPro" id="IPR002100">
    <property type="entry name" value="TF_MADSbox"/>
</dbReference>
<gene>
    <name evidence="8" type="ORF">C8A01DRAFT_38916</name>
</gene>
<evidence type="ECO:0000256" key="4">
    <source>
        <dbReference type="ARBA" id="ARBA00023163"/>
    </source>
</evidence>
<dbReference type="GO" id="GO:0045944">
    <property type="term" value="P:positive regulation of transcription by RNA polymerase II"/>
    <property type="evidence" value="ECO:0007669"/>
    <property type="project" value="UniProtKB-ARBA"/>
</dbReference>
<dbReference type="AlphaFoldDB" id="A0AAN6SPD1"/>
<dbReference type="GO" id="GO:0003677">
    <property type="term" value="F:DNA binding"/>
    <property type="evidence" value="ECO:0007669"/>
    <property type="project" value="UniProtKB-KW"/>
</dbReference>
<reference evidence="9" key="1">
    <citation type="journal article" date="2023" name="Mol. Phylogenet. Evol.">
        <title>Genome-scale phylogeny and comparative genomics of the fungal order Sordariales.</title>
        <authorList>
            <person name="Hensen N."/>
            <person name="Bonometti L."/>
            <person name="Westerberg I."/>
            <person name="Brannstrom I.O."/>
            <person name="Guillou S."/>
            <person name="Cros-Aarteil S."/>
            <person name="Calhoun S."/>
            <person name="Haridas S."/>
            <person name="Kuo A."/>
            <person name="Mondo S."/>
            <person name="Pangilinan J."/>
            <person name="Riley R."/>
            <person name="LaButti K."/>
            <person name="Andreopoulos B."/>
            <person name="Lipzen A."/>
            <person name="Chen C."/>
            <person name="Yan M."/>
            <person name="Daum C."/>
            <person name="Ng V."/>
            <person name="Clum A."/>
            <person name="Steindorff A."/>
            <person name="Ohm R.A."/>
            <person name="Martin F."/>
            <person name="Silar P."/>
            <person name="Natvig D.O."/>
            <person name="Lalanne C."/>
            <person name="Gautier V."/>
            <person name="Ament-Velasquez S.L."/>
            <person name="Kruys A."/>
            <person name="Hutchinson M.I."/>
            <person name="Powell A.J."/>
            <person name="Barry K."/>
            <person name="Miller A.N."/>
            <person name="Grigoriev I.V."/>
            <person name="Debuchy R."/>
            <person name="Gladieux P."/>
            <person name="Hiltunen Thoren M."/>
            <person name="Johannesson H."/>
        </authorList>
    </citation>
    <scope>NUCLEOTIDE SEQUENCE [LARGE SCALE GENOMIC DNA]</scope>
    <source>
        <strain evidence="9">CBS 284.82</strain>
    </source>
</reference>
<evidence type="ECO:0000256" key="3">
    <source>
        <dbReference type="ARBA" id="ARBA00023125"/>
    </source>
</evidence>
<accession>A0AAN6SPD1</accession>
<name>A0AAN6SPD1_9PEZI</name>
<evidence type="ECO:0000313" key="8">
    <source>
        <dbReference type="EMBL" id="KAK4034605.1"/>
    </source>
</evidence>
<dbReference type="SUPFAM" id="SSF55455">
    <property type="entry name" value="SRF-like"/>
    <property type="match status" value="1"/>
</dbReference>
<dbReference type="Gene3D" id="3.40.1810.10">
    <property type="entry name" value="Transcription factor, MADS-box"/>
    <property type="match status" value="1"/>
</dbReference>
<evidence type="ECO:0000256" key="5">
    <source>
        <dbReference type="ARBA" id="ARBA00023242"/>
    </source>
</evidence>
<comment type="caution">
    <text evidence="8">The sequence shown here is derived from an EMBL/GenBank/DDBJ whole genome shotgun (WGS) entry which is preliminary data.</text>
</comment>
<dbReference type="Proteomes" id="UP001303115">
    <property type="component" value="Unassembled WGS sequence"/>
</dbReference>
<organism evidence="8 9">
    <name type="scientific">Parachaetomium inaequale</name>
    <dbReference type="NCBI Taxonomy" id="2588326"/>
    <lineage>
        <taxon>Eukaryota</taxon>
        <taxon>Fungi</taxon>
        <taxon>Dikarya</taxon>
        <taxon>Ascomycota</taxon>
        <taxon>Pezizomycotina</taxon>
        <taxon>Sordariomycetes</taxon>
        <taxon>Sordariomycetidae</taxon>
        <taxon>Sordariales</taxon>
        <taxon>Chaetomiaceae</taxon>
        <taxon>Parachaetomium</taxon>
    </lineage>
</organism>
<proteinExistence type="predicted"/>
<evidence type="ECO:0000256" key="6">
    <source>
        <dbReference type="SAM" id="MobiDB-lite"/>
    </source>
</evidence>
<keyword evidence="2" id="KW-0805">Transcription regulation</keyword>
<protein>
    <recommendedName>
        <fullName evidence="7">MADS-box domain-containing protein</fullName>
    </recommendedName>
</protein>
<evidence type="ECO:0000256" key="2">
    <source>
        <dbReference type="ARBA" id="ARBA00023015"/>
    </source>
</evidence>
<keyword evidence="5" id="KW-0539">Nucleus</keyword>
<feature type="region of interest" description="Disordered" evidence="6">
    <location>
        <begin position="1"/>
        <end position="22"/>
    </location>
</feature>
<dbReference type="InterPro" id="IPR036879">
    <property type="entry name" value="TF_MADSbox_sf"/>
</dbReference>
<feature type="compositionally biased region" description="Polar residues" evidence="6">
    <location>
        <begin position="1"/>
        <end position="11"/>
    </location>
</feature>
<keyword evidence="4" id="KW-0804">Transcription</keyword>
<feature type="domain" description="MADS-box" evidence="7">
    <location>
        <begin position="16"/>
        <end position="57"/>
    </location>
</feature>
<dbReference type="Pfam" id="PF00319">
    <property type="entry name" value="SRF-TF"/>
    <property type="match status" value="1"/>
</dbReference>